<proteinExistence type="predicted"/>
<organism evidence="1 2">
    <name type="scientific">Pyrodictium abyssi</name>
    <dbReference type="NCBI Taxonomy" id="54256"/>
    <lineage>
        <taxon>Archaea</taxon>
        <taxon>Thermoproteota</taxon>
        <taxon>Thermoprotei</taxon>
        <taxon>Desulfurococcales</taxon>
        <taxon>Pyrodictiaceae</taxon>
        <taxon>Pyrodictium</taxon>
    </lineage>
</organism>
<sequence>MAEVHDYQYGGSGEHSAVERIPRTVLQIAELLGNIGLRVYIIGARALMLHGVGLQRETRDWDVTITAPFTRELRDRITGMLRSKGFKVQWRKWGLLVEDDIHVDINYAPLILDEEWEARAFTHYRKRLPAEHRGPGDP</sequence>
<keyword evidence="2" id="KW-1185">Reference proteome</keyword>
<dbReference type="Proteomes" id="UP001341135">
    <property type="component" value="Chromosome"/>
</dbReference>
<evidence type="ECO:0000313" key="1">
    <source>
        <dbReference type="EMBL" id="BES80578.1"/>
    </source>
</evidence>
<dbReference type="GeneID" id="89288166"/>
<reference evidence="1 2" key="1">
    <citation type="submission" date="2023-09" db="EMBL/GenBank/DDBJ databases">
        <title>Pyrofollis japonicus gen. nov. sp. nov., a novel member of the family Pyrodictiaceae isolated from the Iheya North hydrothermal field.</title>
        <authorList>
            <person name="Miyazaki U."/>
            <person name="Sanari M."/>
            <person name="Tame A."/>
            <person name="Kitajima M."/>
            <person name="Okamoto A."/>
            <person name="Sawayama S."/>
            <person name="Miyazaki J."/>
            <person name="Takai K."/>
            <person name="Nakagawa S."/>
        </authorList>
    </citation>
    <scope>NUCLEOTIDE SEQUENCE [LARGE SCALE GENOMIC DNA]</scope>
    <source>
        <strain evidence="1 2">AV2</strain>
    </source>
</reference>
<evidence type="ECO:0008006" key="3">
    <source>
        <dbReference type="Google" id="ProtNLM"/>
    </source>
</evidence>
<dbReference type="InterPro" id="IPR043519">
    <property type="entry name" value="NT_sf"/>
</dbReference>
<dbReference type="SUPFAM" id="SSF81301">
    <property type="entry name" value="Nucleotidyltransferase"/>
    <property type="match status" value="1"/>
</dbReference>
<dbReference type="EMBL" id="AP028907">
    <property type="protein sequence ID" value="BES80578.1"/>
    <property type="molecule type" value="Genomic_DNA"/>
</dbReference>
<gene>
    <name evidence="1" type="ORF">PABY_01450</name>
</gene>
<evidence type="ECO:0000313" key="2">
    <source>
        <dbReference type="Proteomes" id="UP001341135"/>
    </source>
</evidence>
<protein>
    <recommendedName>
        <fullName evidence="3">Nucleotidyltransferase family protein</fullName>
    </recommendedName>
</protein>
<dbReference type="Gene3D" id="3.30.460.40">
    <property type="match status" value="1"/>
</dbReference>
<accession>A0ABN6ZSS7</accession>
<name>A0ABN6ZSS7_9CREN</name>
<dbReference type="RefSeq" id="WP_338250942.1">
    <property type="nucleotide sequence ID" value="NZ_AP028907.1"/>
</dbReference>